<name>A0ACC2QPM0_9NEOP</name>
<accession>A0ACC2QPM0</accession>
<evidence type="ECO:0000313" key="1">
    <source>
        <dbReference type="EMBL" id="KAJ8720772.1"/>
    </source>
</evidence>
<protein>
    <submittedName>
        <fullName evidence="1">Uncharacterized protein</fullName>
    </submittedName>
</protein>
<gene>
    <name evidence="1" type="ORF">PYW08_006237</name>
</gene>
<proteinExistence type="predicted"/>
<reference evidence="1" key="1">
    <citation type="submission" date="2023-03" db="EMBL/GenBank/DDBJ databases">
        <title>Chromosome-level genomes of two armyworms, Mythimna separata and Mythimna loreyi, provide insights into the biosynthesis and reception of sex pheromones.</title>
        <authorList>
            <person name="Zhao H."/>
        </authorList>
    </citation>
    <scope>NUCLEOTIDE SEQUENCE</scope>
    <source>
        <strain evidence="1">BeijingLab</strain>
    </source>
</reference>
<keyword evidence="2" id="KW-1185">Reference proteome</keyword>
<comment type="caution">
    <text evidence="1">The sequence shown here is derived from an EMBL/GenBank/DDBJ whole genome shotgun (WGS) entry which is preliminary data.</text>
</comment>
<evidence type="ECO:0000313" key="2">
    <source>
        <dbReference type="Proteomes" id="UP001231649"/>
    </source>
</evidence>
<dbReference type="EMBL" id="CM056795">
    <property type="protein sequence ID" value="KAJ8720772.1"/>
    <property type="molecule type" value="Genomic_DNA"/>
</dbReference>
<dbReference type="Proteomes" id="UP001231649">
    <property type="component" value="Chromosome 19"/>
</dbReference>
<sequence>MEKIFIFTTFLSIAVTVNSYKTKFFSQSLDSEPPISILYARDQKSDKITNDCLTEMYPRNLYKYPLRIDRNDIPCIIHCVLKKFDILLLTLLTLVGLAHARISVMYAHDKLSDIVAGQCLSEMYPKNKRIEVQESDEPCIIFCVLKKFGIMSTTGVINLEIYKKRVRFAHQLDQRTGLTDYGGNCMESAEATQHKQDVCKKAKVFNDCTHLYRILLK</sequence>
<organism evidence="1 2">
    <name type="scientific">Mythimna loreyi</name>
    <dbReference type="NCBI Taxonomy" id="667449"/>
    <lineage>
        <taxon>Eukaryota</taxon>
        <taxon>Metazoa</taxon>
        <taxon>Ecdysozoa</taxon>
        <taxon>Arthropoda</taxon>
        <taxon>Hexapoda</taxon>
        <taxon>Insecta</taxon>
        <taxon>Pterygota</taxon>
        <taxon>Neoptera</taxon>
        <taxon>Endopterygota</taxon>
        <taxon>Lepidoptera</taxon>
        <taxon>Glossata</taxon>
        <taxon>Ditrysia</taxon>
        <taxon>Noctuoidea</taxon>
        <taxon>Noctuidae</taxon>
        <taxon>Noctuinae</taxon>
        <taxon>Hadenini</taxon>
        <taxon>Mythimna</taxon>
    </lineage>
</organism>